<name>A0AAN6RVI6_9PEZI</name>
<keyword evidence="3" id="KW-1185">Reference proteome</keyword>
<organism evidence="2 3">
    <name type="scientific">Staphylotrichum tortipilum</name>
    <dbReference type="NCBI Taxonomy" id="2831512"/>
    <lineage>
        <taxon>Eukaryota</taxon>
        <taxon>Fungi</taxon>
        <taxon>Dikarya</taxon>
        <taxon>Ascomycota</taxon>
        <taxon>Pezizomycotina</taxon>
        <taxon>Sordariomycetes</taxon>
        <taxon>Sordariomycetidae</taxon>
        <taxon>Sordariales</taxon>
        <taxon>Chaetomiaceae</taxon>
        <taxon>Staphylotrichum</taxon>
    </lineage>
</organism>
<keyword evidence="1" id="KW-1133">Transmembrane helix</keyword>
<evidence type="ECO:0008006" key="4">
    <source>
        <dbReference type="Google" id="ProtNLM"/>
    </source>
</evidence>
<gene>
    <name evidence="2" type="ORF">C8A05DRAFT_13798</name>
</gene>
<proteinExistence type="predicted"/>
<feature type="transmembrane region" description="Helical" evidence="1">
    <location>
        <begin position="81"/>
        <end position="106"/>
    </location>
</feature>
<evidence type="ECO:0000256" key="1">
    <source>
        <dbReference type="SAM" id="Phobius"/>
    </source>
</evidence>
<sequence>MPSPHHPSVPDEHFRRCWRQQFCSNCLSEPSCSWCPFTQACVPNTHPIPLLAPAYDEHVCPHWTERWEVRTRPLGCHVSTITALSVLVSVASTLVVLGVLGVVVACCRRVSARGRGGGGVPPAEGGWRGLGTGWRVVVEGRAVEGRGREGEPLLGGSGS</sequence>
<protein>
    <recommendedName>
        <fullName evidence="4">PSI domain-containing protein</fullName>
    </recommendedName>
</protein>
<accession>A0AAN6RVI6</accession>
<dbReference type="EMBL" id="MU855403">
    <property type="protein sequence ID" value="KAK3904324.1"/>
    <property type="molecule type" value="Genomic_DNA"/>
</dbReference>
<evidence type="ECO:0000313" key="2">
    <source>
        <dbReference type="EMBL" id="KAK3904324.1"/>
    </source>
</evidence>
<dbReference type="AlphaFoldDB" id="A0AAN6RVI6"/>
<dbReference type="Proteomes" id="UP001303889">
    <property type="component" value="Unassembled WGS sequence"/>
</dbReference>
<evidence type="ECO:0000313" key="3">
    <source>
        <dbReference type="Proteomes" id="UP001303889"/>
    </source>
</evidence>
<keyword evidence="1" id="KW-0472">Membrane</keyword>
<reference evidence="2" key="2">
    <citation type="submission" date="2023-05" db="EMBL/GenBank/DDBJ databases">
        <authorList>
            <consortium name="Lawrence Berkeley National Laboratory"/>
            <person name="Steindorff A."/>
            <person name="Hensen N."/>
            <person name="Bonometti L."/>
            <person name="Westerberg I."/>
            <person name="Brannstrom I.O."/>
            <person name="Guillou S."/>
            <person name="Cros-Aarteil S."/>
            <person name="Calhoun S."/>
            <person name="Haridas S."/>
            <person name="Kuo A."/>
            <person name="Mondo S."/>
            <person name="Pangilinan J."/>
            <person name="Riley R."/>
            <person name="Labutti K."/>
            <person name="Andreopoulos B."/>
            <person name="Lipzen A."/>
            <person name="Chen C."/>
            <person name="Yanf M."/>
            <person name="Daum C."/>
            <person name="Ng V."/>
            <person name="Clum A."/>
            <person name="Ohm R."/>
            <person name="Martin F."/>
            <person name="Silar P."/>
            <person name="Natvig D."/>
            <person name="Lalanne C."/>
            <person name="Gautier V."/>
            <person name="Ament-Velasquez S.L."/>
            <person name="Kruys A."/>
            <person name="Hutchinson M.I."/>
            <person name="Powell A.J."/>
            <person name="Barry K."/>
            <person name="Miller A.N."/>
            <person name="Grigoriev I.V."/>
            <person name="Debuchy R."/>
            <person name="Gladieux P."/>
            <person name="Thoren M.H."/>
            <person name="Johannesson H."/>
        </authorList>
    </citation>
    <scope>NUCLEOTIDE SEQUENCE</scope>
    <source>
        <strain evidence="2">CBS 103.79</strain>
    </source>
</reference>
<keyword evidence="1" id="KW-0812">Transmembrane</keyword>
<reference evidence="2" key="1">
    <citation type="journal article" date="2023" name="Mol. Phylogenet. Evol.">
        <title>Genome-scale phylogeny and comparative genomics of the fungal order Sordariales.</title>
        <authorList>
            <person name="Hensen N."/>
            <person name="Bonometti L."/>
            <person name="Westerberg I."/>
            <person name="Brannstrom I.O."/>
            <person name="Guillou S."/>
            <person name="Cros-Aarteil S."/>
            <person name="Calhoun S."/>
            <person name="Haridas S."/>
            <person name="Kuo A."/>
            <person name="Mondo S."/>
            <person name="Pangilinan J."/>
            <person name="Riley R."/>
            <person name="LaButti K."/>
            <person name="Andreopoulos B."/>
            <person name="Lipzen A."/>
            <person name="Chen C."/>
            <person name="Yan M."/>
            <person name="Daum C."/>
            <person name="Ng V."/>
            <person name="Clum A."/>
            <person name="Steindorff A."/>
            <person name="Ohm R.A."/>
            <person name="Martin F."/>
            <person name="Silar P."/>
            <person name="Natvig D.O."/>
            <person name="Lalanne C."/>
            <person name="Gautier V."/>
            <person name="Ament-Velasquez S.L."/>
            <person name="Kruys A."/>
            <person name="Hutchinson M.I."/>
            <person name="Powell A.J."/>
            <person name="Barry K."/>
            <person name="Miller A.N."/>
            <person name="Grigoriev I.V."/>
            <person name="Debuchy R."/>
            <person name="Gladieux P."/>
            <person name="Hiltunen Thoren M."/>
            <person name="Johannesson H."/>
        </authorList>
    </citation>
    <scope>NUCLEOTIDE SEQUENCE</scope>
    <source>
        <strain evidence="2">CBS 103.79</strain>
    </source>
</reference>
<comment type="caution">
    <text evidence="2">The sequence shown here is derived from an EMBL/GenBank/DDBJ whole genome shotgun (WGS) entry which is preliminary data.</text>
</comment>